<dbReference type="AlphaFoldDB" id="A0A448WJF4"/>
<evidence type="ECO:0000313" key="1">
    <source>
        <dbReference type="EMBL" id="VEL13212.1"/>
    </source>
</evidence>
<organism evidence="1 2">
    <name type="scientific">Protopolystoma xenopodis</name>
    <dbReference type="NCBI Taxonomy" id="117903"/>
    <lineage>
        <taxon>Eukaryota</taxon>
        <taxon>Metazoa</taxon>
        <taxon>Spiralia</taxon>
        <taxon>Lophotrochozoa</taxon>
        <taxon>Platyhelminthes</taxon>
        <taxon>Monogenea</taxon>
        <taxon>Polyopisthocotylea</taxon>
        <taxon>Polystomatidea</taxon>
        <taxon>Polystomatidae</taxon>
        <taxon>Protopolystoma</taxon>
    </lineage>
</organism>
<accession>A0A448WJF4</accession>
<dbReference type="EMBL" id="CAAALY010017053">
    <property type="protein sequence ID" value="VEL13212.1"/>
    <property type="molecule type" value="Genomic_DNA"/>
</dbReference>
<gene>
    <name evidence="1" type="ORF">PXEA_LOCUS6652</name>
</gene>
<comment type="caution">
    <text evidence="1">The sequence shown here is derived from an EMBL/GenBank/DDBJ whole genome shotgun (WGS) entry which is preliminary data.</text>
</comment>
<protein>
    <submittedName>
        <fullName evidence="1">Uncharacterized protein</fullName>
    </submittedName>
</protein>
<evidence type="ECO:0000313" key="2">
    <source>
        <dbReference type="Proteomes" id="UP000784294"/>
    </source>
</evidence>
<name>A0A448WJF4_9PLAT</name>
<sequence length="164" mass="18439">MDRRSLCYGLKGLNLDRLSNFQRPSVWVHPVHFNHATRLRPHIHTNTYISTVCPSASRLRLNSQVPPRQANCLTEKPAKVGFCSRKIAPQCDSVSPSTAQTVGHHSHSSWSIRSKAQHWNAGKHSLNPPFITLANGISLRLRRTYRHSDFTNNIEARLGCGALI</sequence>
<keyword evidence="2" id="KW-1185">Reference proteome</keyword>
<dbReference type="Proteomes" id="UP000784294">
    <property type="component" value="Unassembled WGS sequence"/>
</dbReference>
<reference evidence="1" key="1">
    <citation type="submission" date="2018-11" db="EMBL/GenBank/DDBJ databases">
        <authorList>
            <consortium name="Pathogen Informatics"/>
        </authorList>
    </citation>
    <scope>NUCLEOTIDE SEQUENCE</scope>
</reference>
<proteinExistence type="predicted"/>